<protein>
    <submittedName>
        <fullName evidence="1">Uncharacterized protein</fullName>
    </submittedName>
</protein>
<evidence type="ECO:0000313" key="1">
    <source>
        <dbReference type="EMBL" id="RZR72318.1"/>
    </source>
</evidence>
<gene>
    <name evidence="1" type="ORF">BHM03_00012432</name>
</gene>
<reference evidence="1" key="1">
    <citation type="journal article" date="2018" name="Data Brief">
        <title>Genome sequence data from 17 accessions of Ensete ventricosum, a staple food crop for millions in Ethiopia.</title>
        <authorList>
            <person name="Yemataw Z."/>
            <person name="Muzemil S."/>
            <person name="Ambachew D."/>
            <person name="Tripathi L."/>
            <person name="Tesfaye K."/>
            <person name="Chala A."/>
            <person name="Farbos A."/>
            <person name="O'Neill P."/>
            <person name="Moore K."/>
            <person name="Grant M."/>
            <person name="Studholme D.J."/>
        </authorList>
    </citation>
    <scope>NUCLEOTIDE SEQUENCE [LARGE SCALE GENOMIC DNA]</scope>
    <source>
        <tissue evidence="1">Leaf</tissue>
    </source>
</reference>
<dbReference type="AlphaFoldDB" id="A0A445MDP7"/>
<sequence>MAVELQICVAVQIGEAANITKQFREHLVDSGEGVKIVKAEDGSSGFCTRGKHSCVDLETAVVRLGQLRVAVDPTSAASAGRQQ</sequence>
<dbReference type="Proteomes" id="UP000290560">
    <property type="component" value="Unassembled WGS sequence"/>
</dbReference>
<dbReference type="EMBL" id="KV875663">
    <property type="protein sequence ID" value="RZR72318.1"/>
    <property type="molecule type" value="Genomic_DNA"/>
</dbReference>
<accession>A0A445MDP7</accession>
<name>A0A445MDP7_ENSVE</name>
<proteinExistence type="predicted"/>
<organism evidence="1">
    <name type="scientific">Ensete ventricosum</name>
    <name type="common">Abyssinian banana</name>
    <name type="synonym">Musa ensete</name>
    <dbReference type="NCBI Taxonomy" id="4639"/>
    <lineage>
        <taxon>Eukaryota</taxon>
        <taxon>Viridiplantae</taxon>
        <taxon>Streptophyta</taxon>
        <taxon>Embryophyta</taxon>
        <taxon>Tracheophyta</taxon>
        <taxon>Spermatophyta</taxon>
        <taxon>Magnoliopsida</taxon>
        <taxon>Liliopsida</taxon>
        <taxon>Zingiberales</taxon>
        <taxon>Musaceae</taxon>
        <taxon>Ensete</taxon>
    </lineage>
</organism>